<name>A0A183SMV2_SCHSO</name>
<dbReference type="PANTHER" id="PTHR47027">
    <property type="entry name" value="REVERSE TRANSCRIPTASE DOMAIN-CONTAINING PROTEIN"/>
    <property type="match status" value="1"/>
</dbReference>
<dbReference type="PANTHER" id="PTHR47027:SF26">
    <property type="entry name" value="REVERSE TRANSCRIPTASE DOMAIN-CONTAINING PROTEIN"/>
    <property type="match status" value="1"/>
</dbReference>
<organism evidence="3">
    <name type="scientific">Schistocephalus solidus</name>
    <name type="common">Tapeworm</name>
    <dbReference type="NCBI Taxonomy" id="70667"/>
    <lineage>
        <taxon>Eukaryota</taxon>
        <taxon>Metazoa</taxon>
        <taxon>Spiralia</taxon>
        <taxon>Lophotrochozoa</taxon>
        <taxon>Platyhelminthes</taxon>
        <taxon>Cestoda</taxon>
        <taxon>Eucestoda</taxon>
        <taxon>Diphyllobothriidea</taxon>
        <taxon>Diphyllobothriidae</taxon>
        <taxon>Schistocephalus</taxon>
    </lineage>
</organism>
<evidence type="ECO:0000313" key="2">
    <source>
        <dbReference type="Proteomes" id="UP000275846"/>
    </source>
</evidence>
<keyword evidence="2" id="KW-1185">Reference proteome</keyword>
<evidence type="ECO:0000313" key="1">
    <source>
        <dbReference type="EMBL" id="VDL91935.1"/>
    </source>
</evidence>
<gene>
    <name evidence="1" type="ORF">SSLN_LOCUS5550</name>
</gene>
<reference evidence="1 2" key="2">
    <citation type="submission" date="2018-11" db="EMBL/GenBank/DDBJ databases">
        <authorList>
            <consortium name="Pathogen Informatics"/>
        </authorList>
    </citation>
    <scope>NUCLEOTIDE SEQUENCE [LARGE SCALE GENOMIC DNA]</scope>
    <source>
        <strain evidence="1 2">NST_G2</strain>
    </source>
</reference>
<protein>
    <submittedName>
        <fullName evidence="3">Reverse transcriptase domain-containing protein</fullName>
    </submittedName>
</protein>
<dbReference type="Proteomes" id="UP000275846">
    <property type="component" value="Unassembled WGS sequence"/>
</dbReference>
<reference evidence="3" key="1">
    <citation type="submission" date="2016-06" db="UniProtKB">
        <authorList>
            <consortium name="WormBaseParasite"/>
        </authorList>
    </citation>
    <scope>IDENTIFICATION</scope>
</reference>
<dbReference type="EMBL" id="UYSU01033300">
    <property type="protein sequence ID" value="VDL91935.1"/>
    <property type="molecule type" value="Genomic_DNA"/>
</dbReference>
<sequence length="307" mass="35489">MRGLWKIMQKLGWIKRFTDMVRQLHDGMMARITDNGAVSEAFAVTNRVTQSCVLAPTLFSLMYSVILMDAYRHERPGIHIAYLMNGRLLNQQQMHFHSRVSTATIHELLFADDCALNATIEGDMQSSRDLFVAACDNIGQRINTGKTMGMHQPPHNTTEIAAHINVNSTQLKPVDTITCLGSNLSRRTKIDDEVAHRIAKASQAFRRMQNIVWNRHGFHFSNKLKMYKAIILSTLLKGMETWTFYQKQAWKLNHFHPSCLRTILMLKWQDRITDTEVLKRTGILSIYAHLKQLQLRWSDHLVRMDNK</sequence>
<evidence type="ECO:0000313" key="3">
    <source>
        <dbReference type="WBParaSite" id="SSLN_0000572901-mRNA-1"/>
    </source>
</evidence>
<dbReference type="WBParaSite" id="SSLN_0000572901-mRNA-1">
    <property type="protein sequence ID" value="SSLN_0000572901-mRNA-1"/>
    <property type="gene ID" value="SSLN_0000572901"/>
</dbReference>
<dbReference type="AlphaFoldDB" id="A0A183SMV2"/>
<proteinExistence type="predicted"/>
<accession>A0A183SMV2</accession>
<dbReference type="OrthoDB" id="425014at2759"/>